<dbReference type="Pfam" id="PF02811">
    <property type="entry name" value="PHP"/>
    <property type="match status" value="1"/>
</dbReference>
<sequence length="278" mass="30299">MIDLHTHSLHSDGTQTPGELMAEAASVGIEILGLTDHDTVRGYGEAKAAVATTGVGLVTGIEISTRHEHRTVHLLGYLFDPDEGIIDHCIRVRQARQERLINMVDAMEKDGIVTWQEVVAVAGEDATLGRPHIADALLARGTISHRDEAFSGYLSPRSPYYRPYWAPELVDSIALIHDAGGVAIWAHPRAASRGGSHDWTAIGRGLDLGIDGLEVDHRDNSPADRRELASIVTERGLVQTGSSDYHGSGKKNLLGENTTSREMFERIAHKAAMEVYYP</sequence>
<evidence type="ECO:0000313" key="3">
    <source>
        <dbReference type="Proteomes" id="UP000280344"/>
    </source>
</evidence>
<reference evidence="2 3" key="1">
    <citation type="submission" date="2018-12" db="EMBL/GenBank/DDBJ databases">
        <title>Complete genome sequence of Flaviflexus sp. H23T48.</title>
        <authorList>
            <person name="Bae J.-W."/>
            <person name="Lee J.-Y."/>
        </authorList>
    </citation>
    <scope>NUCLEOTIDE SEQUENCE [LARGE SCALE GENOMIC DNA]</scope>
    <source>
        <strain evidence="2 3">H23T48</strain>
    </source>
</reference>
<name>A0A3S9PX28_9ACTO</name>
<dbReference type="KEGG" id="flh:EJ997_05565"/>
<dbReference type="GO" id="GO:0035312">
    <property type="term" value="F:5'-3' DNA exonuclease activity"/>
    <property type="evidence" value="ECO:0007669"/>
    <property type="project" value="TreeGrafter"/>
</dbReference>
<feature type="domain" description="Polymerase/histidinol phosphatase N-terminal" evidence="1">
    <location>
        <begin position="2"/>
        <end position="67"/>
    </location>
</feature>
<evidence type="ECO:0000259" key="1">
    <source>
        <dbReference type="SMART" id="SM00481"/>
    </source>
</evidence>
<dbReference type="Proteomes" id="UP000280344">
    <property type="component" value="Chromosome"/>
</dbReference>
<dbReference type="InterPro" id="IPR004013">
    <property type="entry name" value="PHP_dom"/>
</dbReference>
<proteinExistence type="predicted"/>
<dbReference type="RefSeq" id="WP_126703691.1">
    <property type="nucleotide sequence ID" value="NZ_CP034593.1"/>
</dbReference>
<accession>A0A3S9PX28</accession>
<dbReference type="InterPro" id="IPR016195">
    <property type="entry name" value="Pol/histidinol_Pase-like"/>
</dbReference>
<organism evidence="2 3">
    <name type="scientific">Flaviflexus ciconiae</name>
    <dbReference type="NCBI Taxonomy" id="2496867"/>
    <lineage>
        <taxon>Bacteria</taxon>
        <taxon>Bacillati</taxon>
        <taxon>Actinomycetota</taxon>
        <taxon>Actinomycetes</taxon>
        <taxon>Actinomycetales</taxon>
        <taxon>Actinomycetaceae</taxon>
        <taxon>Flaviflexus</taxon>
    </lineage>
</organism>
<protein>
    <submittedName>
        <fullName evidence="2">PHP domain-containing protein</fullName>
    </submittedName>
</protein>
<keyword evidence="3" id="KW-1185">Reference proteome</keyword>
<dbReference type="Gene3D" id="3.20.20.140">
    <property type="entry name" value="Metal-dependent hydrolases"/>
    <property type="match status" value="1"/>
</dbReference>
<dbReference type="AlphaFoldDB" id="A0A3S9PX28"/>
<dbReference type="InterPro" id="IPR003141">
    <property type="entry name" value="Pol/His_phosphatase_N"/>
</dbReference>
<dbReference type="Gene3D" id="1.10.150.650">
    <property type="match status" value="1"/>
</dbReference>
<dbReference type="SMART" id="SM00481">
    <property type="entry name" value="POLIIIAc"/>
    <property type="match status" value="1"/>
</dbReference>
<evidence type="ECO:0000313" key="2">
    <source>
        <dbReference type="EMBL" id="AZQ76885.1"/>
    </source>
</evidence>
<dbReference type="PANTHER" id="PTHR42924">
    <property type="entry name" value="EXONUCLEASE"/>
    <property type="match status" value="1"/>
</dbReference>
<dbReference type="PANTHER" id="PTHR42924:SF3">
    <property type="entry name" value="POLYMERASE_HISTIDINOL PHOSPHATASE N-TERMINAL DOMAIN-CONTAINING PROTEIN"/>
    <property type="match status" value="1"/>
</dbReference>
<dbReference type="EMBL" id="CP034593">
    <property type="protein sequence ID" value="AZQ76885.1"/>
    <property type="molecule type" value="Genomic_DNA"/>
</dbReference>
<dbReference type="InterPro" id="IPR052018">
    <property type="entry name" value="PHP_domain"/>
</dbReference>
<gene>
    <name evidence="2" type="ORF">EJ997_05565</name>
</gene>
<dbReference type="OrthoDB" id="9804333at2"/>
<dbReference type="CDD" id="cd07438">
    <property type="entry name" value="PHP_HisPPase_AMP"/>
    <property type="match status" value="1"/>
</dbReference>
<dbReference type="GO" id="GO:0004534">
    <property type="term" value="F:5'-3' RNA exonuclease activity"/>
    <property type="evidence" value="ECO:0007669"/>
    <property type="project" value="TreeGrafter"/>
</dbReference>
<dbReference type="SUPFAM" id="SSF89550">
    <property type="entry name" value="PHP domain-like"/>
    <property type="match status" value="1"/>
</dbReference>